<dbReference type="SFLD" id="SFLDG01129">
    <property type="entry name" value="C1.5:_HAD__Beta-PGM__Phosphata"/>
    <property type="match status" value="1"/>
</dbReference>
<evidence type="ECO:0000313" key="1">
    <source>
        <dbReference type="EMBL" id="KAK7049269.1"/>
    </source>
</evidence>
<dbReference type="PANTHER" id="PTHR47829">
    <property type="entry name" value="HYDROLASE, PUTATIVE (AFU_ORTHOLOGUE AFUA_1G12880)-RELATED"/>
    <property type="match status" value="1"/>
</dbReference>
<evidence type="ECO:0008006" key="3">
    <source>
        <dbReference type="Google" id="ProtNLM"/>
    </source>
</evidence>
<protein>
    <recommendedName>
        <fullName evidence="3">Epoxide hydrolase</fullName>
    </recommendedName>
</protein>
<dbReference type="InterPro" id="IPR023214">
    <property type="entry name" value="HAD_sf"/>
</dbReference>
<sequence>MSERIYKAAIFDIGGVVLRSPFIAIAEYERQHGIPDNYINTSIVARGAQGAWQRFERGELELFAFYDAFSRDLSDTVNGNAWYKAYCKKKGIGRLKMSILGWFERFLMISGKTRMSQVTGPFEREWTRSGPQSQISISAAVGKHKVIALTNNYSQNSVPQSERAFLGWEEGATTEDLRSLFDDFCDSSALGTRKPEPKFYLIACERNGIKPHEAIFLDDIGLNLKAAKELGMDTIHVPIGGTFNAVKQLEAKLGLDLTGKPHASTAKM</sequence>
<dbReference type="InterPro" id="IPR006439">
    <property type="entry name" value="HAD-SF_hydro_IA"/>
</dbReference>
<dbReference type="Pfam" id="PF13419">
    <property type="entry name" value="HAD_2"/>
    <property type="match status" value="1"/>
</dbReference>
<dbReference type="SFLD" id="SFLDS00003">
    <property type="entry name" value="Haloacid_Dehalogenase"/>
    <property type="match status" value="1"/>
</dbReference>
<dbReference type="SUPFAM" id="SSF56784">
    <property type="entry name" value="HAD-like"/>
    <property type="match status" value="1"/>
</dbReference>
<evidence type="ECO:0000313" key="2">
    <source>
        <dbReference type="Proteomes" id="UP001383192"/>
    </source>
</evidence>
<organism evidence="1 2">
    <name type="scientific">Paramarasmius palmivorus</name>
    <dbReference type="NCBI Taxonomy" id="297713"/>
    <lineage>
        <taxon>Eukaryota</taxon>
        <taxon>Fungi</taxon>
        <taxon>Dikarya</taxon>
        <taxon>Basidiomycota</taxon>
        <taxon>Agaricomycotina</taxon>
        <taxon>Agaricomycetes</taxon>
        <taxon>Agaricomycetidae</taxon>
        <taxon>Agaricales</taxon>
        <taxon>Marasmiineae</taxon>
        <taxon>Marasmiaceae</taxon>
        <taxon>Paramarasmius</taxon>
    </lineage>
</organism>
<dbReference type="NCBIfam" id="TIGR01509">
    <property type="entry name" value="HAD-SF-IA-v3"/>
    <property type="match status" value="1"/>
</dbReference>
<comment type="caution">
    <text evidence="1">The sequence shown here is derived from an EMBL/GenBank/DDBJ whole genome shotgun (WGS) entry which is preliminary data.</text>
</comment>
<dbReference type="AlphaFoldDB" id="A0AAW0DEX9"/>
<dbReference type="Gene3D" id="3.40.50.1000">
    <property type="entry name" value="HAD superfamily/HAD-like"/>
    <property type="match status" value="1"/>
</dbReference>
<dbReference type="PANTHER" id="PTHR47829:SF1">
    <property type="entry name" value="HAD FAMILY PHOSPHATASE"/>
    <property type="match status" value="1"/>
</dbReference>
<name>A0AAW0DEX9_9AGAR</name>
<keyword evidence="2" id="KW-1185">Reference proteome</keyword>
<dbReference type="InterPro" id="IPR052898">
    <property type="entry name" value="ACAD10-like"/>
</dbReference>
<dbReference type="InterPro" id="IPR023198">
    <property type="entry name" value="PGP-like_dom2"/>
</dbReference>
<dbReference type="Gene3D" id="1.10.150.240">
    <property type="entry name" value="Putative phosphatase, domain 2"/>
    <property type="match status" value="1"/>
</dbReference>
<dbReference type="Proteomes" id="UP001383192">
    <property type="component" value="Unassembled WGS sequence"/>
</dbReference>
<dbReference type="InterPro" id="IPR036412">
    <property type="entry name" value="HAD-like_sf"/>
</dbReference>
<accession>A0AAW0DEX9</accession>
<proteinExistence type="predicted"/>
<dbReference type="EMBL" id="JAYKXP010000017">
    <property type="protein sequence ID" value="KAK7049269.1"/>
    <property type="molecule type" value="Genomic_DNA"/>
</dbReference>
<reference evidence="1 2" key="1">
    <citation type="submission" date="2024-01" db="EMBL/GenBank/DDBJ databases">
        <title>A draft genome for a cacao thread blight-causing isolate of Paramarasmius palmivorus.</title>
        <authorList>
            <person name="Baruah I.K."/>
            <person name="Bukari Y."/>
            <person name="Amoako-Attah I."/>
            <person name="Meinhardt L.W."/>
            <person name="Bailey B.A."/>
            <person name="Cohen S.P."/>
        </authorList>
    </citation>
    <scope>NUCLEOTIDE SEQUENCE [LARGE SCALE GENOMIC DNA]</scope>
    <source>
        <strain evidence="1 2">GH-12</strain>
    </source>
</reference>
<dbReference type="InterPro" id="IPR041492">
    <property type="entry name" value="HAD_2"/>
</dbReference>
<gene>
    <name evidence="1" type="ORF">VNI00_005870</name>
</gene>
<dbReference type="GO" id="GO:0016791">
    <property type="term" value="F:phosphatase activity"/>
    <property type="evidence" value="ECO:0007669"/>
    <property type="project" value="UniProtKB-ARBA"/>
</dbReference>